<name>A0AAV4STG6_CAEEX</name>
<evidence type="ECO:0000313" key="2">
    <source>
        <dbReference type="EMBL" id="GIY36682.1"/>
    </source>
</evidence>
<protein>
    <submittedName>
        <fullName evidence="2">Uncharacterized protein</fullName>
    </submittedName>
</protein>
<dbReference type="AlphaFoldDB" id="A0AAV4STG6"/>
<evidence type="ECO:0000256" key="1">
    <source>
        <dbReference type="SAM" id="MobiDB-lite"/>
    </source>
</evidence>
<feature type="compositionally biased region" description="Basic and acidic residues" evidence="1">
    <location>
        <begin position="32"/>
        <end position="48"/>
    </location>
</feature>
<feature type="region of interest" description="Disordered" evidence="1">
    <location>
        <begin position="32"/>
        <end position="83"/>
    </location>
</feature>
<organism evidence="2 3">
    <name type="scientific">Caerostris extrusa</name>
    <name type="common">Bark spider</name>
    <name type="synonym">Caerostris bankana</name>
    <dbReference type="NCBI Taxonomy" id="172846"/>
    <lineage>
        <taxon>Eukaryota</taxon>
        <taxon>Metazoa</taxon>
        <taxon>Ecdysozoa</taxon>
        <taxon>Arthropoda</taxon>
        <taxon>Chelicerata</taxon>
        <taxon>Arachnida</taxon>
        <taxon>Araneae</taxon>
        <taxon>Araneomorphae</taxon>
        <taxon>Entelegynae</taxon>
        <taxon>Araneoidea</taxon>
        <taxon>Araneidae</taxon>
        <taxon>Caerostris</taxon>
    </lineage>
</organism>
<feature type="compositionally biased region" description="Polar residues" evidence="1">
    <location>
        <begin position="74"/>
        <end position="83"/>
    </location>
</feature>
<evidence type="ECO:0000313" key="3">
    <source>
        <dbReference type="Proteomes" id="UP001054945"/>
    </source>
</evidence>
<accession>A0AAV4STG6</accession>
<gene>
    <name evidence="2" type="ORF">CEXT_216031</name>
</gene>
<comment type="caution">
    <text evidence="2">The sequence shown here is derived from an EMBL/GenBank/DDBJ whole genome shotgun (WGS) entry which is preliminary data.</text>
</comment>
<sequence length="83" mass="9179">MYRIIQVFSLSEGRGGPNAAECSSNFFEIHLNDKRSNDSPPREREIRSEMPSSDAADKKSDTSGLRPTCIEKGGTSTRTRPCT</sequence>
<dbReference type="EMBL" id="BPLR01010074">
    <property type="protein sequence ID" value="GIY36682.1"/>
    <property type="molecule type" value="Genomic_DNA"/>
</dbReference>
<reference evidence="2 3" key="1">
    <citation type="submission" date="2021-06" db="EMBL/GenBank/DDBJ databases">
        <title>Caerostris extrusa draft genome.</title>
        <authorList>
            <person name="Kono N."/>
            <person name="Arakawa K."/>
        </authorList>
    </citation>
    <scope>NUCLEOTIDE SEQUENCE [LARGE SCALE GENOMIC DNA]</scope>
</reference>
<keyword evidence="3" id="KW-1185">Reference proteome</keyword>
<proteinExistence type="predicted"/>
<dbReference type="Proteomes" id="UP001054945">
    <property type="component" value="Unassembled WGS sequence"/>
</dbReference>